<feature type="compositionally biased region" description="Low complexity" evidence="1">
    <location>
        <begin position="67"/>
        <end position="92"/>
    </location>
</feature>
<feature type="region of interest" description="Disordered" evidence="1">
    <location>
        <begin position="50"/>
        <end position="167"/>
    </location>
</feature>
<comment type="caution">
    <text evidence="3">The sequence shown here is derived from an EMBL/GenBank/DDBJ whole genome shotgun (WGS) entry which is preliminary data.</text>
</comment>
<accession>A0A0L0V1C3</accession>
<keyword evidence="2" id="KW-0812">Transmembrane</keyword>
<dbReference type="PANTHER" id="PTHR41807">
    <property type="entry name" value="GLUTATHIONE TRANSFERASE 3"/>
    <property type="match status" value="1"/>
</dbReference>
<dbReference type="InterPro" id="IPR038872">
    <property type="entry name" value="Put_GTT3"/>
</dbReference>
<organism evidence="3 4">
    <name type="scientific">Puccinia striiformis f. sp. tritici PST-78</name>
    <dbReference type="NCBI Taxonomy" id="1165861"/>
    <lineage>
        <taxon>Eukaryota</taxon>
        <taxon>Fungi</taxon>
        <taxon>Dikarya</taxon>
        <taxon>Basidiomycota</taxon>
        <taxon>Pucciniomycotina</taxon>
        <taxon>Pucciniomycetes</taxon>
        <taxon>Pucciniales</taxon>
        <taxon>Pucciniaceae</taxon>
        <taxon>Puccinia</taxon>
    </lineage>
</organism>
<dbReference type="GO" id="GO:0016020">
    <property type="term" value="C:membrane"/>
    <property type="evidence" value="ECO:0007669"/>
    <property type="project" value="TreeGrafter"/>
</dbReference>
<feature type="compositionally biased region" description="Basic and acidic residues" evidence="1">
    <location>
        <begin position="57"/>
        <end position="66"/>
    </location>
</feature>
<feature type="transmembrane region" description="Helical" evidence="2">
    <location>
        <begin position="309"/>
        <end position="328"/>
    </location>
</feature>
<feature type="region of interest" description="Disordered" evidence="1">
    <location>
        <begin position="1"/>
        <end position="20"/>
    </location>
</feature>
<keyword evidence="2" id="KW-0472">Membrane</keyword>
<evidence type="ECO:0000313" key="3">
    <source>
        <dbReference type="EMBL" id="KNE93065.1"/>
    </source>
</evidence>
<dbReference type="EMBL" id="AJIL01000146">
    <property type="protein sequence ID" value="KNE93065.1"/>
    <property type="molecule type" value="Genomic_DNA"/>
</dbReference>
<dbReference type="Proteomes" id="UP000054564">
    <property type="component" value="Unassembled WGS sequence"/>
</dbReference>
<reference evidence="4" key="1">
    <citation type="submission" date="2014-03" db="EMBL/GenBank/DDBJ databases">
        <title>The Genome Sequence of Puccinia striiformis f. sp. tritici PST-78.</title>
        <authorList>
            <consortium name="The Broad Institute Genome Sequencing Platform"/>
            <person name="Cuomo C."/>
            <person name="Hulbert S."/>
            <person name="Chen X."/>
            <person name="Walker B."/>
            <person name="Young S.K."/>
            <person name="Zeng Q."/>
            <person name="Gargeya S."/>
            <person name="Fitzgerald M."/>
            <person name="Haas B."/>
            <person name="Abouelleil A."/>
            <person name="Alvarado L."/>
            <person name="Arachchi H.M."/>
            <person name="Berlin A.M."/>
            <person name="Chapman S.B."/>
            <person name="Goldberg J."/>
            <person name="Griggs A."/>
            <person name="Gujja S."/>
            <person name="Hansen M."/>
            <person name="Howarth C."/>
            <person name="Imamovic A."/>
            <person name="Larimer J."/>
            <person name="McCowan C."/>
            <person name="Montmayeur A."/>
            <person name="Murphy C."/>
            <person name="Neiman D."/>
            <person name="Pearson M."/>
            <person name="Priest M."/>
            <person name="Roberts A."/>
            <person name="Saif S."/>
            <person name="Shea T."/>
            <person name="Sisk P."/>
            <person name="Sykes S."/>
            <person name="Wortman J."/>
            <person name="Nusbaum C."/>
            <person name="Birren B."/>
        </authorList>
    </citation>
    <scope>NUCLEOTIDE SEQUENCE [LARGE SCALE GENOMIC DNA]</scope>
    <source>
        <strain evidence="4">race PST-78</strain>
    </source>
</reference>
<feature type="compositionally biased region" description="Polar residues" evidence="1">
    <location>
        <begin position="131"/>
        <end position="143"/>
    </location>
</feature>
<keyword evidence="2" id="KW-1133">Transmembrane helix</keyword>
<proteinExistence type="predicted"/>
<dbReference type="PANTHER" id="PTHR41807:SF1">
    <property type="entry name" value="GLUTATHIONE TRANSFERASE 3"/>
    <property type="match status" value="1"/>
</dbReference>
<sequence>MPSDVETSWSGSLKSKKKSELQQICRQLSIEYRPESLKADLEQQIRHRFQEVPGLQEDDRFIKLDHPSSPSTNSTTSNPTSRRGARARSISRPTRANDAEQSSSAEDTRTRSGPSPSRRTTRDPNAAAPPSSETPQILVTVVNTDKDGSRHTPTKTKAAPNPPLTEPQLPVKEIRQQAIETLDAAACCTSRQAINVIQTIQNTFSCPWKLCVIAILAELTFVLYSTVPLRQGIYVSPTSDGSPISIPEPVIRLFHRIFSKSFMKPFLGYIGLTVIAPFIIGGLMNVPSPNQEKDNQPKFKASRDLKPSVFVYCAARLAMLSLVHLVFYPNYHFGWAYPKLSSLPPIHPSPLIAVDAPLSKHLARNIQLTGFENLQYVTTAFAMLIALHQTIRSSA</sequence>
<feature type="transmembrane region" description="Helical" evidence="2">
    <location>
        <begin position="266"/>
        <end position="288"/>
    </location>
</feature>
<evidence type="ECO:0000313" key="4">
    <source>
        <dbReference type="Proteomes" id="UP000054564"/>
    </source>
</evidence>
<evidence type="ECO:0000256" key="1">
    <source>
        <dbReference type="SAM" id="MobiDB-lite"/>
    </source>
</evidence>
<dbReference type="AlphaFoldDB" id="A0A0L0V1C3"/>
<dbReference type="OrthoDB" id="5569309at2759"/>
<gene>
    <name evidence="3" type="ORF">PSTG_13557</name>
</gene>
<evidence type="ECO:0000256" key="2">
    <source>
        <dbReference type="SAM" id="Phobius"/>
    </source>
</evidence>
<protein>
    <submittedName>
        <fullName evidence="3">Uncharacterized protein</fullName>
    </submittedName>
</protein>
<name>A0A0L0V1C3_9BASI</name>
<keyword evidence="4" id="KW-1185">Reference proteome</keyword>